<accession>A0A9N9A570</accession>
<organism evidence="1 2">
    <name type="scientific">Funneliformis mosseae</name>
    <name type="common">Endomycorrhizal fungus</name>
    <name type="synonym">Glomus mosseae</name>
    <dbReference type="NCBI Taxonomy" id="27381"/>
    <lineage>
        <taxon>Eukaryota</taxon>
        <taxon>Fungi</taxon>
        <taxon>Fungi incertae sedis</taxon>
        <taxon>Mucoromycota</taxon>
        <taxon>Glomeromycotina</taxon>
        <taxon>Glomeromycetes</taxon>
        <taxon>Glomerales</taxon>
        <taxon>Glomeraceae</taxon>
        <taxon>Funneliformis</taxon>
    </lineage>
</organism>
<evidence type="ECO:0000313" key="2">
    <source>
        <dbReference type="Proteomes" id="UP000789375"/>
    </source>
</evidence>
<dbReference type="EMBL" id="CAJVPP010000863">
    <property type="protein sequence ID" value="CAG8517962.1"/>
    <property type="molecule type" value="Genomic_DNA"/>
</dbReference>
<evidence type="ECO:0000313" key="1">
    <source>
        <dbReference type="EMBL" id="CAG8517962.1"/>
    </source>
</evidence>
<proteinExistence type="predicted"/>
<protein>
    <submittedName>
        <fullName evidence="1">14195_t:CDS:1</fullName>
    </submittedName>
</protein>
<comment type="caution">
    <text evidence="1">The sequence shown here is derived from an EMBL/GenBank/DDBJ whole genome shotgun (WGS) entry which is preliminary data.</text>
</comment>
<name>A0A9N9A570_FUNMO</name>
<gene>
    <name evidence="1" type="ORF">FMOSSE_LOCUS4881</name>
</gene>
<dbReference type="Proteomes" id="UP000789375">
    <property type="component" value="Unassembled WGS sequence"/>
</dbReference>
<dbReference type="AlphaFoldDB" id="A0A9N9A570"/>
<feature type="non-terminal residue" evidence="1">
    <location>
        <position position="46"/>
    </location>
</feature>
<keyword evidence="2" id="KW-1185">Reference proteome</keyword>
<sequence length="46" mass="5486">MFNAATLYLNDKSGIKDEVLGEKYMRLAAYKQHKQAIEYFKKKDWT</sequence>
<reference evidence="1" key="1">
    <citation type="submission" date="2021-06" db="EMBL/GenBank/DDBJ databases">
        <authorList>
            <person name="Kallberg Y."/>
            <person name="Tangrot J."/>
            <person name="Rosling A."/>
        </authorList>
    </citation>
    <scope>NUCLEOTIDE SEQUENCE</scope>
    <source>
        <strain evidence="1">87-6 pot B 2015</strain>
    </source>
</reference>